<dbReference type="SUPFAM" id="SSF53271">
    <property type="entry name" value="PRTase-like"/>
    <property type="match status" value="1"/>
</dbReference>
<dbReference type="InterPro" id="IPR000836">
    <property type="entry name" value="PRTase_dom"/>
</dbReference>
<dbReference type="Proteomes" id="UP000179023">
    <property type="component" value="Unassembled WGS sequence"/>
</dbReference>
<proteinExistence type="inferred from homology"/>
<evidence type="ECO:0000313" key="4">
    <source>
        <dbReference type="Proteomes" id="UP000179023"/>
    </source>
</evidence>
<evidence type="ECO:0000313" key="3">
    <source>
        <dbReference type="EMBL" id="OHA00686.1"/>
    </source>
</evidence>
<dbReference type="Gene3D" id="3.40.50.2020">
    <property type="match status" value="1"/>
</dbReference>
<dbReference type="CDD" id="cd06223">
    <property type="entry name" value="PRTases_typeI"/>
    <property type="match status" value="1"/>
</dbReference>
<evidence type="ECO:0000259" key="2">
    <source>
        <dbReference type="Pfam" id="PF00156"/>
    </source>
</evidence>
<dbReference type="InterPro" id="IPR051910">
    <property type="entry name" value="ComF/GntX_DNA_util-trans"/>
</dbReference>
<comment type="similarity">
    <text evidence="1">Belongs to the ComF/GntX family.</text>
</comment>
<protein>
    <recommendedName>
        <fullName evidence="2">Phosphoribosyltransferase domain-containing protein</fullName>
    </recommendedName>
</protein>
<dbReference type="AlphaFoldDB" id="A0A1G2KMQ0"/>
<dbReference type="EMBL" id="MHQI01000009">
    <property type="protein sequence ID" value="OHA00686.1"/>
    <property type="molecule type" value="Genomic_DNA"/>
</dbReference>
<dbReference type="PANTHER" id="PTHR47505">
    <property type="entry name" value="DNA UTILIZATION PROTEIN YHGH"/>
    <property type="match status" value="1"/>
</dbReference>
<name>A0A1G2KMQ0_9BACT</name>
<gene>
    <name evidence="3" type="ORF">A3C07_00495</name>
</gene>
<sequence>MDLLFPPLCFGCKTEGAFLCARCKTDLRWIPPTCFVCGAFRPPRKRVPAGRTCSLCQKKTHIYAFLSPFSYAQDLVREQLHSFKYNRVRSLDAIFAQLLREYLDIYNINLPKNEVIIPIPLHKSRERTRGFNQSERIARRLQEIFPIEFRSDILQKIKPTKPQIELTASERRQNVIGTFAVNHPEVIKNKTVILLDDVKTTGATLEEAARVLKDAGAKKIWAITIAH</sequence>
<comment type="caution">
    <text evidence="3">The sequence shown here is derived from an EMBL/GenBank/DDBJ whole genome shotgun (WGS) entry which is preliminary data.</text>
</comment>
<evidence type="ECO:0000256" key="1">
    <source>
        <dbReference type="ARBA" id="ARBA00008007"/>
    </source>
</evidence>
<dbReference type="PANTHER" id="PTHR47505:SF1">
    <property type="entry name" value="DNA UTILIZATION PROTEIN YHGH"/>
    <property type="match status" value="1"/>
</dbReference>
<accession>A0A1G2KMQ0</accession>
<dbReference type="InterPro" id="IPR029057">
    <property type="entry name" value="PRTase-like"/>
</dbReference>
<feature type="domain" description="Phosphoribosyltransferase" evidence="2">
    <location>
        <begin position="135"/>
        <end position="225"/>
    </location>
</feature>
<dbReference type="Pfam" id="PF00156">
    <property type="entry name" value="Pribosyltran"/>
    <property type="match status" value="1"/>
</dbReference>
<reference evidence="3 4" key="1">
    <citation type="journal article" date="2016" name="Nat. Commun.">
        <title>Thousands of microbial genomes shed light on interconnected biogeochemical processes in an aquifer system.</title>
        <authorList>
            <person name="Anantharaman K."/>
            <person name="Brown C.T."/>
            <person name="Hug L.A."/>
            <person name="Sharon I."/>
            <person name="Castelle C.J."/>
            <person name="Probst A.J."/>
            <person name="Thomas B.C."/>
            <person name="Singh A."/>
            <person name="Wilkins M.J."/>
            <person name="Karaoz U."/>
            <person name="Brodie E.L."/>
            <person name="Williams K.H."/>
            <person name="Hubbard S.S."/>
            <person name="Banfield J.F."/>
        </authorList>
    </citation>
    <scope>NUCLEOTIDE SEQUENCE [LARGE SCALE GENOMIC DNA]</scope>
</reference>
<organism evidence="3 4">
    <name type="scientific">Candidatus Sungbacteria bacterium RIFCSPHIGHO2_02_FULL_47_11</name>
    <dbReference type="NCBI Taxonomy" id="1802270"/>
    <lineage>
        <taxon>Bacteria</taxon>
        <taxon>Candidatus Sungiibacteriota</taxon>
    </lineage>
</organism>
<dbReference type="STRING" id="1802270.A3C07_00495"/>